<dbReference type="RefSeq" id="WP_007620093.1">
    <property type="nucleotide sequence ID" value="NZ_BANX01000014.1"/>
</dbReference>
<reference evidence="1 2" key="1">
    <citation type="submission" date="2013-01" db="EMBL/GenBank/DDBJ databases">
        <title>Whole genome shotgun sequence of Gordonia soli NBRC 108243.</title>
        <authorList>
            <person name="Isaki-Nakamura S."/>
            <person name="Hosoyama A."/>
            <person name="Tsuchikane K."/>
            <person name="Ando Y."/>
            <person name="Baba S."/>
            <person name="Ohji S."/>
            <person name="Hamada M."/>
            <person name="Tamura T."/>
            <person name="Yamazoe A."/>
            <person name="Yamazaki S."/>
            <person name="Fujita N."/>
        </authorList>
    </citation>
    <scope>NUCLEOTIDE SEQUENCE [LARGE SCALE GENOMIC DNA]</scope>
    <source>
        <strain evidence="1 2">NBRC 108243</strain>
    </source>
</reference>
<evidence type="ECO:0000313" key="2">
    <source>
        <dbReference type="Proteomes" id="UP000011666"/>
    </source>
</evidence>
<dbReference type="AlphaFoldDB" id="M0QI97"/>
<comment type="caution">
    <text evidence="1">The sequence shown here is derived from an EMBL/GenBank/DDBJ whole genome shotgun (WGS) entry which is preliminary data.</text>
</comment>
<proteinExistence type="predicted"/>
<evidence type="ECO:0000313" key="1">
    <source>
        <dbReference type="EMBL" id="GAC68174.1"/>
    </source>
</evidence>
<organism evidence="1 2">
    <name type="scientific">Gordonia soli NBRC 108243</name>
    <dbReference type="NCBI Taxonomy" id="1223545"/>
    <lineage>
        <taxon>Bacteria</taxon>
        <taxon>Bacillati</taxon>
        <taxon>Actinomycetota</taxon>
        <taxon>Actinomycetes</taxon>
        <taxon>Mycobacteriales</taxon>
        <taxon>Gordoniaceae</taxon>
        <taxon>Gordonia</taxon>
    </lineage>
</organism>
<dbReference type="STRING" id="1223545.GS4_14_00030"/>
<name>M0QI97_9ACTN</name>
<keyword evidence="2" id="KW-1185">Reference proteome</keyword>
<accession>M0QI97</accession>
<dbReference type="EMBL" id="BANX01000014">
    <property type="protein sequence ID" value="GAC68174.1"/>
    <property type="molecule type" value="Genomic_DNA"/>
</dbReference>
<sequence length="169" mass="17930">MRYQLDIIGDNVSDLVVHVGGWIYDRVSAGWDVTVLLPGGEDVRPLHILGAGAETLDLYGHGLLCGVRQPQAIAASADLCSRNPWVATVLANALSTGDAEITLWGDHWPSNLDDSREPVSHRLSVAARAFKAQALAAVGESPLAVGKCEVFRTEVAQHSLISTDLVPAG</sequence>
<protein>
    <submittedName>
        <fullName evidence="1">Uncharacterized protein</fullName>
    </submittedName>
</protein>
<dbReference type="Proteomes" id="UP000011666">
    <property type="component" value="Unassembled WGS sequence"/>
</dbReference>
<dbReference type="eggNOG" id="ENOG5032PMF">
    <property type="taxonomic scope" value="Bacteria"/>
</dbReference>
<dbReference type="OrthoDB" id="4555700at2"/>
<gene>
    <name evidence="1" type="ORF">GS4_14_00030</name>
</gene>